<organism evidence="1 2">
    <name type="scientific">Trichinella pseudospiralis</name>
    <name type="common">Parasitic roundworm</name>
    <dbReference type="NCBI Taxonomy" id="6337"/>
    <lineage>
        <taxon>Eukaryota</taxon>
        <taxon>Metazoa</taxon>
        <taxon>Ecdysozoa</taxon>
        <taxon>Nematoda</taxon>
        <taxon>Enoplea</taxon>
        <taxon>Dorylaimia</taxon>
        <taxon>Trichinellida</taxon>
        <taxon>Trichinellidae</taxon>
        <taxon>Trichinella</taxon>
    </lineage>
</organism>
<accession>A0A0V0XLC2</accession>
<sequence>MQVLNYSKNGSKPQFGFLPGPEARQLLSRLIQIENNVFHRSGSISRDNCSAVPNIASTLEPWNT</sequence>
<dbReference type="EMBL" id="JYDU01000223">
    <property type="protein sequence ID" value="KRX88753.1"/>
    <property type="molecule type" value="Genomic_DNA"/>
</dbReference>
<dbReference type="AlphaFoldDB" id="A0A0V0XLC2"/>
<dbReference type="Proteomes" id="UP000054815">
    <property type="component" value="Unassembled WGS sequence"/>
</dbReference>
<evidence type="ECO:0000313" key="2">
    <source>
        <dbReference type="Proteomes" id="UP000054815"/>
    </source>
</evidence>
<comment type="caution">
    <text evidence="1">The sequence shown here is derived from an EMBL/GenBank/DDBJ whole genome shotgun (WGS) entry which is preliminary data.</text>
</comment>
<name>A0A0V0XLC2_TRIPS</name>
<proteinExistence type="predicted"/>
<evidence type="ECO:0000313" key="1">
    <source>
        <dbReference type="EMBL" id="KRX88753.1"/>
    </source>
</evidence>
<reference evidence="1 2" key="1">
    <citation type="submission" date="2015-01" db="EMBL/GenBank/DDBJ databases">
        <title>Evolution of Trichinella species and genotypes.</title>
        <authorList>
            <person name="Korhonen P.K."/>
            <person name="Edoardo P."/>
            <person name="Giuseppe L.R."/>
            <person name="Gasser R.B."/>
        </authorList>
    </citation>
    <scope>NUCLEOTIDE SEQUENCE [LARGE SCALE GENOMIC DNA]</scope>
    <source>
        <strain evidence="1">ISS141</strain>
    </source>
</reference>
<gene>
    <name evidence="1" type="ORF">T4E_3422</name>
</gene>
<protein>
    <submittedName>
        <fullName evidence="1">Uncharacterized protein</fullName>
    </submittedName>
</protein>